<sequence>MCFSDFPRNKTDLEEQSLDDLFNSLKIYEAEVKSSSSASTSTKNIAFVSSSNTDSTNEPISAIASVSAVSAKIPVSALPNVDTLSNAVIYLFFASQSTSPQLDNDDLKQIDADDLEEMDLKWKMAMLTVRARWSATTATGKDTLQGSVGLLRIQEGMAEEEPTNYALLAFTSSSSSSSDNELRDNALVVPRQKFKTSEQERDDLKLKLEMFQTSSKNLSQLLASQTNDKIRLGYNTQVFTRFMFDCDELFTSESDESLPFSPIYDRYQSGDGYHAVPPPYIGTFMPPKPDLVFHNAPSVNETIHTTFNVELSPTKPDKDLSPTHRPLASIIEDWVSDLEDDSEAKIPQNAPSFVQPNEQVKTPRNRKACFACKSLTHLIKDCDFYEKQMAQTPARNHAQRGNHQQYARMTLLNPQRHVVPIAVLTKSKLVPITAARPVTTAAPPKPHVTRPRYAKIVVTKPHSPPKRHINRSPPLKLVIFLKKELLLRLLWLMLLRVFRKNRNGNLNVQS</sequence>
<name>A0A699KG60_TANCI</name>
<evidence type="ECO:0000313" key="1">
    <source>
        <dbReference type="EMBL" id="GFA86894.1"/>
    </source>
</evidence>
<proteinExistence type="predicted"/>
<comment type="caution">
    <text evidence="1">The sequence shown here is derived from an EMBL/GenBank/DDBJ whole genome shotgun (WGS) entry which is preliminary data.</text>
</comment>
<organism evidence="1">
    <name type="scientific">Tanacetum cinerariifolium</name>
    <name type="common">Dalmatian daisy</name>
    <name type="synonym">Chrysanthemum cinerariifolium</name>
    <dbReference type="NCBI Taxonomy" id="118510"/>
    <lineage>
        <taxon>Eukaryota</taxon>
        <taxon>Viridiplantae</taxon>
        <taxon>Streptophyta</taxon>
        <taxon>Embryophyta</taxon>
        <taxon>Tracheophyta</taxon>
        <taxon>Spermatophyta</taxon>
        <taxon>Magnoliopsida</taxon>
        <taxon>eudicotyledons</taxon>
        <taxon>Gunneridae</taxon>
        <taxon>Pentapetalae</taxon>
        <taxon>asterids</taxon>
        <taxon>campanulids</taxon>
        <taxon>Asterales</taxon>
        <taxon>Asteraceae</taxon>
        <taxon>Asteroideae</taxon>
        <taxon>Anthemideae</taxon>
        <taxon>Anthemidinae</taxon>
        <taxon>Tanacetum</taxon>
    </lineage>
</organism>
<gene>
    <name evidence="1" type="ORF">Tci_658866</name>
</gene>
<protein>
    <submittedName>
        <fullName evidence="1">Uncharacterized protein</fullName>
    </submittedName>
</protein>
<dbReference type="AlphaFoldDB" id="A0A699KG60"/>
<accession>A0A699KG60</accession>
<reference evidence="1" key="1">
    <citation type="journal article" date="2019" name="Sci. Rep.">
        <title>Draft genome of Tanacetum cinerariifolium, the natural source of mosquito coil.</title>
        <authorList>
            <person name="Yamashiro T."/>
            <person name="Shiraishi A."/>
            <person name="Satake H."/>
            <person name="Nakayama K."/>
        </authorList>
    </citation>
    <scope>NUCLEOTIDE SEQUENCE</scope>
</reference>
<dbReference type="EMBL" id="BKCJ010503916">
    <property type="protein sequence ID" value="GFA86894.1"/>
    <property type="molecule type" value="Genomic_DNA"/>
</dbReference>